<dbReference type="InterPro" id="IPR050832">
    <property type="entry name" value="Bact_Acetyltransf"/>
</dbReference>
<comment type="caution">
    <text evidence="4">The sequence shown here is derived from an EMBL/GenBank/DDBJ whole genome shotgun (WGS) entry which is preliminary data.</text>
</comment>
<dbReference type="Pfam" id="PF00583">
    <property type="entry name" value="Acetyltransf_1"/>
    <property type="match status" value="2"/>
</dbReference>
<dbReference type="Proteomes" id="UP000305233">
    <property type="component" value="Unassembled WGS sequence"/>
</dbReference>
<name>A0A4S5EAD4_9MICC</name>
<dbReference type="CDD" id="cd04301">
    <property type="entry name" value="NAT_SF"/>
    <property type="match status" value="2"/>
</dbReference>
<gene>
    <name evidence="4" type="ORF">E8P82_01145</name>
</gene>
<dbReference type="PANTHER" id="PTHR43877">
    <property type="entry name" value="AMINOALKYLPHOSPHONATE N-ACETYLTRANSFERASE-RELATED-RELATED"/>
    <property type="match status" value="1"/>
</dbReference>
<organism evidence="4 5">
    <name type="scientific">Arthrobacter echini</name>
    <dbReference type="NCBI Taxonomy" id="1529066"/>
    <lineage>
        <taxon>Bacteria</taxon>
        <taxon>Bacillati</taxon>
        <taxon>Actinomycetota</taxon>
        <taxon>Actinomycetes</taxon>
        <taxon>Micrococcales</taxon>
        <taxon>Micrococcaceae</taxon>
        <taxon>Arthrobacter</taxon>
    </lineage>
</organism>
<feature type="domain" description="N-acetyltransferase" evidence="3">
    <location>
        <begin position="172"/>
        <end position="329"/>
    </location>
</feature>
<feature type="domain" description="N-acetyltransferase" evidence="3">
    <location>
        <begin position="1"/>
        <end position="166"/>
    </location>
</feature>
<dbReference type="EMBL" id="SSWH01000001">
    <property type="protein sequence ID" value="THJ68550.1"/>
    <property type="molecule type" value="Genomic_DNA"/>
</dbReference>
<evidence type="ECO:0000256" key="2">
    <source>
        <dbReference type="ARBA" id="ARBA00023315"/>
    </source>
</evidence>
<proteinExistence type="predicted"/>
<evidence type="ECO:0000313" key="4">
    <source>
        <dbReference type="EMBL" id="THJ68550.1"/>
    </source>
</evidence>
<dbReference type="OrthoDB" id="4119890at2"/>
<evidence type="ECO:0000256" key="1">
    <source>
        <dbReference type="ARBA" id="ARBA00022679"/>
    </source>
</evidence>
<dbReference type="GO" id="GO:0016747">
    <property type="term" value="F:acyltransferase activity, transferring groups other than amino-acyl groups"/>
    <property type="evidence" value="ECO:0007669"/>
    <property type="project" value="InterPro"/>
</dbReference>
<dbReference type="AlphaFoldDB" id="A0A4S5EAD4"/>
<keyword evidence="2" id="KW-0012">Acyltransferase</keyword>
<dbReference type="RefSeq" id="WP_136452652.1">
    <property type="nucleotide sequence ID" value="NZ_SSWH01000001.1"/>
</dbReference>
<dbReference type="PROSITE" id="PS51186">
    <property type="entry name" value="GNAT"/>
    <property type="match status" value="2"/>
</dbReference>
<dbReference type="InterPro" id="IPR000182">
    <property type="entry name" value="GNAT_dom"/>
</dbReference>
<sequence>MRIRPLDLADDRILAAAYDVESAANEHARPGWIGSGADARTLGWRADDGWTNRLLGAWDGGTLQGLAACMTSDDVPDTTWILVWVHPDHQGHGIGASLVQAAERACSPSTKRFVTSVTRPRQEDITDLEIRFLSPQGYRVATTETVVELDLAAAQLADVPMVKGYTVSSYVDGIPERFREQVGQLKGLVDAEAPHGELGWEETAVSPEEYAGEIDLRIAQGRSSVESIAVDAHGNVVAWTCIVVPGIPGKAAWIEGTLVLKDHRGHGLGAGVKLASLHEARRLGGIDRVTTSSDDQNVRMRSINTALGFLPVEVEAIFQKVRVDDELGL</sequence>
<evidence type="ECO:0000259" key="3">
    <source>
        <dbReference type="PROSITE" id="PS51186"/>
    </source>
</evidence>
<accession>A0A4S5EAD4</accession>
<evidence type="ECO:0000313" key="5">
    <source>
        <dbReference type="Proteomes" id="UP000305233"/>
    </source>
</evidence>
<reference evidence="4 5" key="1">
    <citation type="submission" date="2019-04" db="EMBL/GenBank/DDBJ databases">
        <authorList>
            <person name="Liu Q."/>
            <person name="Xin Y.-H."/>
        </authorList>
    </citation>
    <scope>NUCLEOTIDE SEQUENCE [LARGE SCALE GENOMIC DNA]</scope>
    <source>
        <strain evidence="4 5">AM23</strain>
    </source>
</reference>
<keyword evidence="1 4" id="KW-0808">Transferase</keyword>
<protein>
    <submittedName>
        <fullName evidence="4">GNAT family N-acetyltransferase</fullName>
    </submittedName>
</protein>
<dbReference type="Gene3D" id="3.40.630.30">
    <property type="match status" value="1"/>
</dbReference>
<keyword evidence="5" id="KW-1185">Reference proteome</keyword>
<dbReference type="InterPro" id="IPR016181">
    <property type="entry name" value="Acyl_CoA_acyltransferase"/>
</dbReference>
<dbReference type="SUPFAM" id="SSF55729">
    <property type="entry name" value="Acyl-CoA N-acyltransferases (Nat)"/>
    <property type="match status" value="1"/>
</dbReference>